<protein>
    <submittedName>
        <fullName evidence="1">Uncharacterized protein</fullName>
    </submittedName>
</protein>
<accession>X1M560</accession>
<gene>
    <name evidence="1" type="ORF">S06H3_11068</name>
</gene>
<evidence type="ECO:0000313" key="1">
    <source>
        <dbReference type="EMBL" id="GAI13226.1"/>
    </source>
</evidence>
<organism evidence="1">
    <name type="scientific">marine sediment metagenome</name>
    <dbReference type="NCBI Taxonomy" id="412755"/>
    <lineage>
        <taxon>unclassified sequences</taxon>
        <taxon>metagenomes</taxon>
        <taxon>ecological metagenomes</taxon>
    </lineage>
</organism>
<comment type="caution">
    <text evidence="1">The sequence shown here is derived from an EMBL/GenBank/DDBJ whole genome shotgun (WGS) entry which is preliminary data.</text>
</comment>
<dbReference type="EMBL" id="BARV01005273">
    <property type="protein sequence ID" value="GAI13226.1"/>
    <property type="molecule type" value="Genomic_DNA"/>
</dbReference>
<sequence>PAFAIMVAVLAFNLLGDGIDDMLGEEKGG</sequence>
<name>X1M560_9ZZZZ</name>
<proteinExistence type="predicted"/>
<reference evidence="1" key="1">
    <citation type="journal article" date="2014" name="Front. Microbiol.">
        <title>High frequency of phylogenetically diverse reductive dehalogenase-homologous genes in deep subseafloor sedimentary metagenomes.</title>
        <authorList>
            <person name="Kawai M."/>
            <person name="Futagami T."/>
            <person name="Toyoda A."/>
            <person name="Takaki Y."/>
            <person name="Nishi S."/>
            <person name="Hori S."/>
            <person name="Arai W."/>
            <person name="Tsubouchi T."/>
            <person name="Morono Y."/>
            <person name="Uchiyama I."/>
            <person name="Ito T."/>
            <person name="Fujiyama A."/>
            <person name="Inagaki F."/>
            <person name="Takami H."/>
        </authorList>
    </citation>
    <scope>NUCLEOTIDE SEQUENCE</scope>
    <source>
        <strain evidence="1">Expedition CK06-06</strain>
    </source>
</reference>
<feature type="non-terminal residue" evidence="1">
    <location>
        <position position="1"/>
    </location>
</feature>
<dbReference type="AlphaFoldDB" id="X1M560"/>